<comment type="caution">
    <text evidence="2">The sequence shown here is derived from an EMBL/GenBank/DDBJ whole genome shotgun (WGS) entry which is preliminary data.</text>
</comment>
<dbReference type="SUPFAM" id="SSF54495">
    <property type="entry name" value="UBC-like"/>
    <property type="match status" value="1"/>
</dbReference>
<dbReference type="InterPro" id="IPR017359">
    <property type="entry name" value="Phi-like"/>
</dbReference>
<evidence type="ECO:0000259" key="1">
    <source>
        <dbReference type="PROSITE" id="PS50908"/>
    </source>
</evidence>
<dbReference type="EMBL" id="JASJQH010000317">
    <property type="protein sequence ID" value="KAK9765089.1"/>
    <property type="molecule type" value="Genomic_DNA"/>
</dbReference>
<evidence type="ECO:0000313" key="3">
    <source>
        <dbReference type="Proteomes" id="UP001479436"/>
    </source>
</evidence>
<dbReference type="PANTHER" id="PTHR15955:SF8">
    <property type="entry name" value="RWD DOMAIN-CONTAINING PROTEIN 2B-RELATED"/>
    <property type="match status" value="1"/>
</dbReference>
<sequence length="258" mass="29762">MNYNITEQVSEVSLIQSMFYNDEFLWLDPVSDAYSQSVIEQFLQNSEYDIPEELHFEFKLRIDIEDMKEIAWLFVILPTHYPTVSPQIHISTSKLSREVQAITNEVISEYLKAHIGESCIHEVYELVREKIQQLNNEGSIFHENPDNVKEEITSIKKERPKIGRALLWMHHIKNPNKRKDIVHWADELQLNGFSKPGYPGIVVVEGLDENVQEYISRLKVSIELFGEHCKFITFYVGSISNILVGIAMASDCSSSQGV</sequence>
<dbReference type="InterPro" id="IPR016135">
    <property type="entry name" value="UBQ-conjugating_enzyme/RWD"/>
</dbReference>
<feature type="domain" description="RWD" evidence="1">
    <location>
        <begin position="10"/>
        <end position="134"/>
    </location>
</feature>
<dbReference type="InterPro" id="IPR006575">
    <property type="entry name" value="RWD_dom"/>
</dbReference>
<organism evidence="2 3">
    <name type="scientific">Basidiobolus ranarum</name>
    <dbReference type="NCBI Taxonomy" id="34480"/>
    <lineage>
        <taxon>Eukaryota</taxon>
        <taxon>Fungi</taxon>
        <taxon>Fungi incertae sedis</taxon>
        <taxon>Zoopagomycota</taxon>
        <taxon>Entomophthoromycotina</taxon>
        <taxon>Basidiobolomycetes</taxon>
        <taxon>Basidiobolales</taxon>
        <taxon>Basidiobolaceae</taxon>
        <taxon>Basidiobolus</taxon>
    </lineage>
</organism>
<dbReference type="PANTHER" id="PTHR15955">
    <property type="entry name" value="RWD DOMAIN CONTAINING PROTEIN 2"/>
    <property type="match status" value="1"/>
</dbReference>
<dbReference type="PROSITE" id="PS50908">
    <property type="entry name" value="RWD"/>
    <property type="match status" value="1"/>
</dbReference>
<dbReference type="CDD" id="cd24163">
    <property type="entry name" value="RWDD2_C"/>
    <property type="match status" value="1"/>
</dbReference>
<name>A0ABR2WU93_9FUNG</name>
<dbReference type="InterPro" id="IPR059181">
    <property type="entry name" value="RWDD2A-B_C"/>
</dbReference>
<dbReference type="Pfam" id="PF05773">
    <property type="entry name" value="RWD"/>
    <property type="match status" value="1"/>
</dbReference>
<keyword evidence="3" id="KW-1185">Reference proteome</keyword>
<proteinExistence type="predicted"/>
<dbReference type="Pfam" id="PF06544">
    <property type="entry name" value="Prp3_C"/>
    <property type="match status" value="1"/>
</dbReference>
<dbReference type="Proteomes" id="UP001479436">
    <property type="component" value="Unassembled WGS sequence"/>
</dbReference>
<dbReference type="Gene3D" id="3.10.110.10">
    <property type="entry name" value="Ubiquitin Conjugating Enzyme"/>
    <property type="match status" value="1"/>
</dbReference>
<protein>
    <submittedName>
        <fullName evidence="2">RWD domain-containing protein 2B</fullName>
    </submittedName>
</protein>
<evidence type="ECO:0000313" key="2">
    <source>
        <dbReference type="EMBL" id="KAK9765089.1"/>
    </source>
</evidence>
<dbReference type="PIRSF" id="PIRSF038021">
    <property type="entry name" value="UCP038021_RWDD2"/>
    <property type="match status" value="1"/>
</dbReference>
<dbReference type="InterPro" id="IPR010541">
    <property type="entry name" value="Prp3_C"/>
</dbReference>
<reference evidence="2 3" key="1">
    <citation type="submission" date="2023-04" db="EMBL/GenBank/DDBJ databases">
        <title>Genome of Basidiobolus ranarum AG-B5.</title>
        <authorList>
            <person name="Stajich J.E."/>
            <person name="Carter-House D."/>
            <person name="Gryganskyi A."/>
        </authorList>
    </citation>
    <scope>NUCLEOTIDE SEQUENCE [LARGE SCALE GENOMIC DNA]</scope>
    <source>
        <strain evidence="2 3">AG-B5</strain>
    </source>
</reference>
<gene>
    <name evidence="2" type="primary">RWDD2B</name>
    <name evidence="2" type="ORF">K7432_006846</name>
</gene>
<accession>A0ABR2WU93</accession>